<dbReference type="GO" id="GO:0016747">
    <property type="term" value="F:acyltransferase activity, transferring groups other than amino-acyl groups"/>
    <property type="evidence" value="ECO:0007669"/>
    <property type="project" value="InterPro"/>
</dbReference>
<keyword evidence="2" id="KW-1277">Toxin-antitoxin system</keyword>
<gene>
    <name evidence="7" type="ORF">J3U87_07330</name>
</gene>
<organism evidence="7 8">
    <name type="scientific">Sulfidibacter corallicola</name>
    <dbReference type="NCBI Taxonomy" id="2818388"/>
    <lineage>
        <taxon>Bacteria</taxon>
        <taxon>Pseudomonadati</taxon>
        <taxon>Acidobacteriota</taxon>
        <taxon>Holophagae</taxon>
        <taxon>Acanthopleuribacterales</taxon>
        <taxon>Acanthopleuribacteraceae</taxon>
        <taxon>Sulfidibacter</taxon>
    </lineage>
</organism>
<dbReference type="KEGG" id="scor:J3U87_07330"/>
<keyword evidence="4" id="KW-0012">Acyltransferase</keyword>
<reference evidence="7" key="1">
    <citation type="submission" date="2021-03" db="EMBL/GenBank/DDBJ databases">
        <title>Acanthopleuribacteraceae sp. M133.</title>
        <authorList>
            <person name="Wang G."/>
        </authorList>
    </citation>
    <scope>NUCLEOTIDE SEQUENCE</scope>
    <source>
        <strain evidence="7">M133</strain>
    </source>
</reference>
<keyword evidence="1" id="KW-0678">Repressor</keyword>
<evidence type="ECO:0000259" key="6">
    <source>
        <dbReference type="Pfam" id="PF13508"/>
    </source>
</evidence>
<dbReference type="SUPFAM" id="SSF55729">
    <property type="entry name" value="Acyl-CoA N-acyltransferases (Nat)"/>
    <property type="match status" value="1"/>
</dbReference>
<dbReference type="RefSeq" id="WP_237382379.1">
    <property type="nucleotide sequence ID" value="NZ_CP071793.1"/>
</dbReference>
<dbReference type="EMBL" id="CP071793">
    <property type="protein sequence ID" value="QTD52270.1"/>
    <property type="molecule type" value="Genomic_DNA"/>
</dbReference>
<evidence type="ECO:0000256" key="2">
    <source>
        <dbReference type="ARBA" id="ARBA00022649"/>
    </source>
</evidence>
<evidence type="ECO:0000313" key="7">
    <source>
        <dbReference type="EMBL" id="QTD52270.1"/>
    </source>
</evidence>
<dbReference type="AlphaFoldDB" id="A0A8A4TRU8"/>
<name>A0A8A4TRU8_SULCO</name>
<dbReference type="Pfam" id="PF13508">
    <property type="entry name" value="Acetyltransf_7"/>
    <property type="match status" value="1"/>
</dbReference>
<dbReference type="Gene3D" id="3.40.630.30">
    <property type="match status" value="1"/>
</dbReference>
<comment type="catalytic activity">
    <reaction evidence="5">
        <text>glycyl-tRNA(Gly) + acetyl-CoA = N-acetylglycyl-tRNA(Gly) + CoA + H(+)</text>
        <dbReference type="Rhea" id="RHEA:81867"/>
        <dbReference type="Rhea" id="RHEA-COMP:9683"/>
        <dbReference type="Rhea" id="RHEA-COMP:19766"/>
        <dbReference type="ChEBI" id="CHEBI:15378"/>
        <dbReference type="ChEBI" id="CHEBI:57287"/>
        <dbReference type="ChEBI" id="CHEBI:57288"/>
        <dbReference type="ChEBI" id="CHEBI:78522"/>
        <dbReference type="ChEBI" id="CHEBI:232036"/>
    </reaction>
</comment>
<dbReference type="PANTHER" id="PTHR36449">
    <property type="entry name" value="ACETYLTRANSFERASE-RELATED"/>
    <property type="match status" value="1"/>
</dbReference>
<dbReference type="PANTHER" id="PTHR36449:SF1">
    <property type="entry name" value="ACETYLTRANSFERASE"/>
    <property type="match status" value="1"/>
</dbReference>
<evidence type="ECO:0000313" key="8">
    <source>
        <dbReference type="Proteomes" id="UP000663929"/>
    </source>
</evidence>
<keyword evidence="8" id="KW-1185">Reference proteome</keyword>
<proteinExistence type="predicted"/>
<feature type="domain" description="N-acetyltransferase" evidence="6">
    <location>
        <begin position="83"/>
        <end position="147"/>
    </location>
</feature>
<dbReference type="Proteomes" id="UP000663929">
    <property type="component" value="Chromosome"/>
</dbReference>
<evidence type="ECO:0000256" key="3">
    <source>
        <dbReference type="ARBA" id="ARBA00022679"/>
    </source>
</evidence>
<sequence length="168" mass="18754">MTDLIIEPLDRRHDRAGFQCGVPSLDNYIQKQAGQDVKRRVSRVFIATEVGNATTIMGFYTLSSLSIELDQLPENLARKLPRHPVPVALLGRLAVNQVAQRQGVGTMLLVDAIKRILSVSDDIAIYAMVVDAIDERAQRFYESFGFSSLCSDSRRLFLPLKSWQSSGN</sequence>
<evidence type="ECO:0000256" key="1">
    <source>
        <dbReference type="ARBA" id="ARBA00022491"/>
    </source>
</evidence>
<evidence type="ECO:0000256" key="5">
    <source>
        <dbReference type="ARBA" id="ARBA00049880"/>
    </source>
</evidence>
<protein>
    <submittedName>
        <fullName evidence="7">GNAT family N-acetyltransferase</fullName>
    </submittedName>
</protein>
<dbReference type="InterPro" id="IPR000182">
    <property type="entry name" value="GNAT_dom"/>
</dbReference>
<keyword evidence="3" id="KW-0808">Transferase</keyword>
<evidence type="ECO:0000256" key="4">
    <source>
        <dbReference type="ARBA" id="ARBA00023315"/>
    </source>
</evidence>
<accession>A0A8A4TRU8</accession>
<dbReference type="InterPro" id="IPR016181">
    <property type="entry name" value="Acyl_CoA_acyltransferase"/>
</dbReference>